<dbReference type="PANTHER" id="PTHR21340">
    <property type="entry name" value="DIADENOSINE 5,5-P1,P4-TETRAPHOSPHATE PYROPHOSPHOHYDROLASE MUTT"/>
    <property type="match status" value="1"/>
</dbReference>
<comment type="caution">
    <text evidence="2">The sequence shown here is derived from an EMBL/GenBank/DDBJ whole genome shotgun (WGS) entry which is preliminary data.</text>
</comment>
<proteinExistence type="predicted"/>
<dbReference type="EMBL" id="JAVFWO010000004">
    <property type="protein sequence ID" value="MDQ7879293.1"/>
    <property type="molecule type" value="Genomic_DNA"/>
</dbReference>
<dbReference type="SUPFAM" id="SSF55811">
    <property type="entry name" value="Nudix"/>
    <property type="match status" value="1"/>
</dbReference>
<dbReference type="PANTHER" id="PTHR21340:SF7">
    <property type="entry name" value="NUDIX HYDROLASE DOMAIN-CONTAINING PROTEIN"/>
    <property type="match status" value="1"/>
</dbReference>
<dbReference type="Pfam" id="PF00293">
    <property type="entry name" value="NUDIX"/>
    <property type="match status" value="1"/>
</dbReference>
<dbReference type="InterPro" id="IPR015797">
    <property type="entry name" value="NUDIX_hydrolase-like_dom_sf"/>
</dbReference>
<name>A0ABU0Z3X3_9MICO</name>
<dbReference type="InterPro" id="IPR051325">
    <property type="entry name" value="Nudix_hydrolase_domain"/>
</dbReference>
<sequence>MAITSAGILLYRLAPELQVLIAHMGGPFWASKDAGAWSIPKGEFTEGEESALDAARREFREELGVDPPEPPYAELGTFAYSSGKRVTVFIADGTGFSLDDLAFGEFELEWPPRSGRTASFPEIDRVEWTSPDAARERLVKGQRPAIDALEAHLAEASSSSSA</sequence>
<evidence type="ECO:0000313" key="3">
    <source>
        <dbReference type="Proteomes" id="UP001235133"/>
    </source>
</evidence>
<keyword evidence="3" id="KW-1185">Reference proteome</keyword>
<dbReference type="CDD" id="cd04662">
    <property type="entry name" value="NUDIX_Hydrolase"/>
    <property type="match status" value="1"/>
</dbReference>
<dbReference type="Proteomes" id="UP001235133">
    <property type="component" value="Unassembled WGS sequence"/>
</dbReference>
<gene>
    <name evidence="2" type="ORF">Q9R08_14985</name>
</gene>
<organism evidence="2 3">
    <name type="scientific">Microbacterium psychrotolerans</name>
    <dbReference type="NCBI Taxonomy" id="3068321"/>
    <lineage>
        <taxon>Bacteria</taxon>
        <taxon>Bacillati</taxon>
        <taxon>Actinomycetota</taxon>
        <taxon>Actinomycetes</taxon>
        <taxon>Micrococcales</taxon>
        <taxon>Microbacteriaceae</taxon>
        <taxon>Microbacterium</taxon>
    </lineage>
</organism>
<dbReference type="PROSITE" id="PS51462">
    <property type="entry name" value="NUDIX"/>
    <property type="match status" value="1"/>
</dbReference>
<reference evidence="2 3" key="1">
    <citation type="submission" date="2023-08" db="EMBL/GenBank/DDBJ databases">
        <title>Microbacterium psychrotolerans sp. nov., a psychrotolerant bacterium isolated from soil in Heilongjiang Province, China.</title>
        <authorList>
            <person name="An P."/>
            <person name="Zhao D."/>
            <person name="Xiang H."/>
        </authorList>
    </citation>
    <scope>NUCLEOTIDE SEQUENCE [LARGE SCALE GENOMIC DNA]</scope>
    <source>
        <strain evidence="2 3">QXD-8</strain>
    </source>
</reference>
<feature type="domain" description="Nudix hydrolase" evidence="1">
    <location>
        <begin position="1"/>
        <end position="151"/>
    </location>
</feature>
<evidence type="ECO:0000259" key="1">
    <source>
        <dbReference type="PROSITE" id="PS51462"/>
    </source>
</evidence>
<dbReference type="RefSeq" id="WP_308868911.1">
    <property type="nucleotide sequence ID" value="NZ_JAVFWO010000004.1"/>
</dbReference>
<evidence type="ECO:0000313" key="2">
    <source>
        <dbReference type="EMBL" id="MDQ7879293.1"/>
    </source>
</evidence>
<accession>A0ABU0Z3X3</accession>
<protein>
    <submittedName>
        <fullName evidence="2">NUDIX domain-containing protein</fullName>
    </submittedName>
</protein>
<dbReference type="Gene3D" id="3.90.79.10">
    <property type="entry name" value="Nucleoside Triphosphate Pyrophosphohydrolase"/>
    <property type="match status" value="1"/>
</dbReference>
<dbReference type="InterPro" id="IPR000086">
    <property type="entry name" value="NUDIX_hydrolase_dom"/>
</dbReference>